<dbReference type="InterPro" id="IPR025966">
    <property type="entry name" value="OppC_N"/>
</dbReference>
<dbReference type="Pfam" id="PF12911">
    <property type="entry name" value="OppC_N"/>
    <property type="match status" value="1"/>
</dbReference>
<gene>
    <name evidence="9" type="primary">yliD</name>
    <name evidence="9" type="ORF">KL86DPRO_11171</name>
</gene>
<evidence type="ECO:0000259" key="8">
    <source>
        <dbReference type="PROSITE" id="PS50928"/>
    </source>
</evidence>
<organism evidence="9">
    <name type="scientific">uncultured delta proteobacterium</name>
    <dbReference type="NCBI Taxonomy" id="34034"/>
    <lineage>
        <taxon>Bacteria</taxon>
        <taxon>Deltaproteobacteria</taxon>
        <taxon>environmental samples</taxon>
    </lineage>
</organism>
<dbReference type="Gene3D" id="1.10.3720.10">
    <property type="entry name" value="MetI-like"/>
    <property type="match status" value="1"/>
</dbReference>
<dbReference type="PANTHER" id="PTHR43386:SF1">
    <property type="entry name" value="D,D-DIPEPTIDE TRANSPORT SYSTEM PERMEASE PROTEIN DDPC-RELATED"/>
    <property type="match status" value="1"/>
</dbReference>
<evidence type="ECO:0000256" key="1">
    <source>
        <dbReference type="ARBA" id="ARBA00004651"/>
    </source>
</evidence>
<evidence type="ECO:0000256" key="7">
    <source>
        <dbReference type="RuleBase" id="RU363032"/>
    </source>
</evidence>
<reference evidence="9" key="1">
    <citation type="submission" date="2016-04" db="EMBL/GenBank/DDBJ databases">
        <authorList>
            <person name="Evans L.H."/>
            <person name="Alamgir A."/>
            <person name="Owens N."/>
            <person name="Weber N.D."/>
            <person name="Virtaneva K."/>
            <person name="Barbian K."/>
            <person name="Babar A."/>
            <person name="Rosenke K."/>
        </authorList>
    </citation>
    <scope>NUCLEOTIDE SEQUENCE</scope>
    <source>
        <strain evidence="9">86</strain>
    </source>
</reference>
<evidence type="ECO:0000256" key="2">
    <source>
        <dbReference type="ARBA" id="ARBA00022448"/>
    </source>
</evidence>
<dbReference type="InterPro" id="IPR000515">
    <property type="entry name" value="MetI-like"/>
</dbReference>
<feature type="transmembrane region" description="Helical" evidence="7">
    <location>
        <begin position="102"/>
        <end position="127"/>
    </location>
</feature>
<accession>A0A212JD36</accession>
<name>A0A212JD36_9DELT</name>
<evidence type="ECO:0000256" key="5">
    <source>
        <dbReference type="ARBA" id="ARBA00022989"/>
    </source>
</evidence>
<dbReference type="PANTHER" id="PTHR43386">
    <property type="entry name" value="OLIGOPEPTIDE TRANSPORT SYSTEM PERMEASE PROTEIN APPC"/>
    <property type="match status" value="1"/>
</dbReference>
<sequence>MSTIHDTLTADAADQTPFKKRSQTYEVWRRLKKDRLAVFGLFVIAVLILLAVCADLIMPYEAAIKMNIRNKLAAPSAAHWLGCDAYGRDVLARCLHGSRISLLIGFSTSFVSLVLGGAIGAIVGYMGGKIDNLVMRLMDLFSSIPTILLALAVVAALGNGAFNICVAITVTRVPGFVRIVRSSVLGIADMEFIEAARAGGTSMFRIITRHVLPNAIGPLIVQSTMNVAIIILVAASMSFLGLGVAPPQPEWGALLSEAKEFLRTAPHLMAPPGILICLASFSMCVLGDGLRDALDPRLKS</sequence>
<dbReference type="InterPro" id="IPR050366">
    <property type="entry name" value="BP-dependent_transpt_permease"/>
</dbReference>
<evidence type="ECO:0000256" key="4">
    <source>
        <dbReference type="ARBA" id="ARBA00022692"/>
    </source>
</evidence>
<keyword evidence="2 7" id="KW-0813">Transport</keyword>
<dbReference type="Pfam" id="PF00528">
    <property type="entry name" value="BPD_transp_1"/>
    <property type="match status" value="1"/>
</dbReference>
<dbReference type="PROSITE" id="PS50928">
    <property type="entry name" value="ABC_TM1"/>
    <property type="match status" value="1"/>
</dbReference>
<evidence type="ECO:0000256" key="3">
    <source>
        <dbReference type="ARBA" id="ARBA00022475"/>
    </source>
</evidence>
<dbReference type="CDD" id="cd06261">
    <property type="entry name" value="TM_PBP2"/>
    <property type="match status" value="1"/>
</dbReference>
<dbReference type="EMBL" id="FLUQ01000001">
    <property type="protein sequence ID" value="SBV97175.1"/>
    <property type="molecule type" value="Genomic_DNA"/>
</dbReference>
<keyword evidence="6 7" id="KW-0472">Membrane</keyword>
<dbReference type="AlphaFoldDB" id="A0A212JD36"/>
<dbReference type="GO" id="GO:0055085">
    <property type="term" value="P:transmembrane transport"/>
    <property type="evidence" value="ECO:0007669"/>
    <property type="project" value="InterPro"/>
</dbReference>
<keyword evidence="4 7" id="KW-0812">Transmembrane</keyword>
<proteinExistence type="inferred from homology"/>
<dbReference type="GO" id="GO:0005886">
    <property type="term" value="C:plasma membrane"/>
    <property type="evidence" value="ECO:0007669"/>
    <property type="project" value="UniProtKB-SubCell"/>
</dbReference>
<keyword evidence="5 7" id="KW-1133">Transmembrane helix</keyword>
<comment type="similarity">
    <text evidence="7">Belongs to the binding-protein-dependent transport system permease family.</text>
</comment>
<evidence type="ECO:0000313" key="9">
    <source>
        <dbReference type="EMBL" id="SBV97175.1"/>
    </source>
</evidence>
<keyword evidence="3" id="KW-1003">Cell membrane</keyword>
<feature type="transmembrane region" description="Helical" evidence="7">
    <location>
        <begin position="147"/>
        <end position="171"/>
    </location>
</feature>
<dbReference type="SUPFAM" id="SSF161098">
    <property type="entry name" value="MetI-like"/>
    <property type="match status" value="1"/>
</dbReference>
<dbReference type="InterPro" id="IPR035906">
    <property type="entry name" value="MetI-like_sf"/>
</dbReference>
<feature type="transmembrane region" description="Helical" evidence="7">
    <location>
        <begin position="268"/>
        <end position="290"/>
    </location>
</feature>
<protein>
    <submittedName>
        <fullName evidence="9">Putative peptide transporter permease subunit: membrane component of ABC superfamily</fullName>
    </submittedName>
</protein>
<feature type="transmembrane region" description="Helical" evidence="7">
    <location>
        <begin position="36"/>
        <end position="58"/>
    </location>
</feature>
<feature type="domain" description="ABC transmembrane type-1" evidence="8">
    <location>
        <begin position="98"/>
        <end position="287"/>
    </location>
</feature>
<comment type="subcellular location">
    <subcellularLocation>
        <location evidence="1 7">Cell membrane</location>
        <topology evidence="1 7">Multi-pass membrane protein</topology>
    </subcellularLocation>
</comment>
<evidence type="ECO:0000256" key="6">
    <source>
        <dbReference type="ARBA" id="ARBA00023136"/>
    </source>
</evidence>